<keyword evidence="1" id="KW-0472">Membrane</keyword>
<feature type="signal peptide" evidence="2">
    <location>
        <begin position="1"/>
        <end position="22"/>
    </location>
</feature>
<protein>
    <submittedName>
        <fullName evidence="3">Uncharacterized protein</fullName>
    </submittedName>
</protein>
<reference evidence="3" key="1">
    <citation type="submission" date="2014-05" db="EMBL/GenBank/DDBJ databases">
        <authorList>
            <person name="Chronopoulou M."/>
        </authorList>
    </citation>
    <scope>NUCLEOTIDE SEQUENCE</scope>
    <source>
        <tissue evidence="3">Whole organism</tissue>
    </source>
</reference>
<evidence type="ECO:0000313" key="3">
    <source>
        <dbReference type="EMBL" id="CDW50074.1"/>
    </source>
</evidence>
<keyword evidence="1" id="KW-0812">Transmembrane</keyword>
<proteinExistence type="predicted"/>
<evidence type="ECO:0000256" key="2">
    <source>
        <dbReference type="SAM" id="SignalP"/>
    </source>
</evidence>
<organism evidence="3">
    <name type="scientific">Lepeophtheirus salmonis</name>
    <name type="common">Salmon louse</name>
    <name type="synonym">Caligus salmonis</name>
    <dbReference type="NCBI Taxonomy" id="72036"/>
    <lineage>
        <taxon>Eukaryota</taxon>
        <taxon>Metazoa</taxon>
        <taxon>Ecdysozoa</taxon>
        <taxon>Arthropoda</taxon>
        <taxon>Crustacea</taxon>
        <taxon>Multicrustacea</taxon>
        <taxon>Hexanauplia</taxon>
        <taxon>Copepoda</taxon>
        <taxon>Siphonostomatoida</taxon>
        <taxon>Caligidae</taxon>
        <taxon>Lepeophtheirus</taxon>
    </lineage>
</organism>
<name>A0A0K2VI11_LEPSM</name>
<evidence type="ECO:0000256" key="1">
    <source>
        <dbReference type="SAM" id="Phobius"/>
    </source>
</evidence>
<feature type="non-terminal residue" evidence="3">
    <location>
        <position position="1"/>
    </location>
</feature>
<accession>A0A0K2VI11</accession>
<feature type="transmembrane region" description="Helical" evidence="1">
    <location>
        <begin position="158"/>
        <end position="179"/>
    </location>
</feature>
<keyword evidence="1" id="KW-1133">Transmembrane helix</keyword>
<dbReference type="AlphaFoldDB" id="A0A0K2VI11"/>
<feature type="chain" id="PRO_5005489452" evidence="2">
    <location>
        <begin position="23"/>
        <end position="248"/>
    </location>
</feature>
<keyword evidence="2" id="KW-0732">Signal</keyword>
<sequence length="248" mass="27789">AKMNGQLFLLFITTLLVHPCISRSCSKCRPEMNENCCTSTADSNGFCENLIHETYLEVSEDDRLVIPCDTGTLCISGEVVWKTPNGDTCTFNKGGDTVCRRDTSILFTGDFQSGKCDITVIDYNDQIHEGRWSVDVRLEKVYSDQVIVDTDGLRTSEVLGISSTVIIIIIIIIVAIIIWRCCPNVCNKKPKEPVNTYRPPPGQDVYETLNRHERVSAPHSVEEIYVHSQDVIVNPVPTRTAKLIPRQL</sequence>
<dbReference type="EMBL" id="HACA01032713">
    <property type="protein sequence ID" value="CDW50074.1"/>
    <property type="molecule type" value="Transcribed_RNA"/>
</dbReference>